<evidence type="ECO:0000259" key="15">
    <source>
        <dbReference type="PROSITE" id="PS50178"/>
    </source>
</evidence>
<dbReference type="EMBL" id="CAJNOU010000087">
    <property type="protein sequence ID" value="CAF0857122.1"/>
    <property type="molecule type" value="Genomic_DNA"/>
</dbReference>
<dbReference type="PROSITE" id="PS50088">
    <property type="entry name" value="ANK_REPEAT"/>
    <property type="match status" value="9"/>
</dbReference>
<dbReference type="SUPFAM" id="SSF51338">
    <property type="entry name" value="Composite domain of metallo-dependent hydrolases"/>
    <property type="match status" value="1"/>
</dbReference>
<protein>
    <recommendedName>
        <fullName evidence="8">dihydropyrimidinase</fullName>
        <ecNumber evidence="8">3.5.2.2</ecNumber>
    </recommendedName>
</protein>
<dbReference type="Pfam" id="PF01363">
    <property type="entry name" value="FYVE"/>
    <property type="match status" value="1"/>
</dbReference>
<dbReference type="PANTHER" id="PTHR11647:SF1">
    <property type="entry name" value="COLLAPSIN RESPONSE MEDIATOR PROTEIN"/>
    <property type="match status" value="1"/>
</dbReference>
<feature type="repeat" description="ANK" evidence="10">
    <location>
        <begin position="884"/>
        <end position="916"/>
    </location>
</feature>
<reference evidence="16" key="1">
    <citation type="submission" date="2021-02" db="EMBL/GenBank/DDBJ databases">
        <authorList>
            <person name="Nowell W R."/>
        </authorList>
    </citation>
    <scope>NUCLEOTIDE SEQUENCE</scope>
</reference>
<dbReference type="InterPro" id="IPR006680">
    <property type="entry name" value="Amidohydro-rel"/>
</dbReference>
<organism evidence="16 17">
    <name type="scientific">Rotaria sordida</name>
    <dbReference type="NCBI Taxonomy" id="392033"/>
    <lineage>
        <taxon>Eukaryota</taxon>
        <taxon>Metazoa</taxon>
        <taxon>Spiralia</taxon>
        <taxon>Gnathifera</taxon>
        <taxon>Rotifera</taxon>
        <taxon>Eurotatoria</taxon>
        <taxon>Bdelloidea</taxon>
        <taxon>Philodinida</taxon>
        <taxon>Philodinidae</taxon>
        <taxon>Rotaria</taxon>
    </lineage>
</organism>
<evidence type="ECO:0000256" key="8">
    <source>
        <dbReference type="ARBA" id="ARBA00039113"/>
    </source>
</evidence>
<dbReference type="SUPFAM" id="SSF57903">
    <property type="entry name" value="FYVE/PHD zinc finger"/>
    <property type="match status" value="1"/>
</dbReference>
<keyword evidence="3" id="KW-0479">Metal-binding</keyword>
<dbReference type="InterPro" id="IPR036770">
    <property type="entry name" value="Ankyrin_rpt-contain_sf"/>
</dbReference>
<dbReference type="NCBIfam" id="TIGR02033">
    <property type="entry name" value="D-hydantoinase"/>
    <property type="match status" value="1"/>
</dbReference>
<evidence type="ECO:0000256" key="12">
    <source>
        <dbReference type="SAM" id="Coils"/>
    </source>
</evidence>
<evidence type="ECO:0000256" key="11">
    <source>
        <dbReference type="PROSITE-ProRule" id="PRU00091"/>
    </source>
</evidence>
<evidence type="ECO:0000256" key="3">
    <source>
        <dbReference type="ARBA" id="ARBA00022723"/>
    </source>
</evidence>
<feature type="domain" description="BTB" evidence="14">
    <location>
        <begin position="70"/>
        <end position="132"/>
    </location>
</feature>
<dbReference type="SUPFAM" id="SSF48403">
    <property type="entry name" value="Ankyrin repeat"/>
    <property type="match status" value="3"/>
</dbReference>
<dbReference type="Gene3D" id="3.30.710.10">
    <property type="entry name" value="Potassium Channel Kv1.1, Chain A"/>
    <property type="match status" value="1"/>
</dbReference>
<comment type="PTM">
    <text evidence="9">Carbamylation allows a single lysine to coordinate two divalent metal cations.</text>
</comment>
<dbReference type="FunFam" id="3.20.20.140:FF:000076">
    <property type="entry name" value="Dihydropyrimidinase like 2"/>
    <property type="match status" value="1"/>
</dbReference>
<dbReference type="InterPro" id="IPR002110">
    <property type="entry name" value="Ankyrin_rpt"/>
</dbReference>
<dbReference type="InterPro" id="IPR011257">
    <property type="entry name" value="DNA_glycosylase"/>
</dbReference>
<evidence type="ECO:0000256" key="7">
    <source>
        <dbReference type="ARBA" id="ARBA00036696"/>
    </source>
</evidence>
<dbReference type="PANTHER" id="PTHR11647">
    <property type="entry name" value="HYDRANTOINASE/DIHYDROPYRIMIDINASE FAMILY MEMBER"/>
    <property type="match status" value="1"/>
</dbReference>
<comment type="catalytic activity">
    <reaction evidence="7">
        <text>5,6-dihydrouracil + H2O = 3-(carbamoylamino)propanoate + H(+)</text>
        <dbReference type="Rhea" id="RHEA:16121"/>
        <dbReference type="ChEBI" id="CHEBI:11892"/>
        <dbReference type="ChEBI" id="CHEBI:15377"/>
        <dbReference type="ChEBI" id="CHEBI:15378"/>
        <dbReference type="ChEBI" id="CHEBI:15901"/>
        <dbReference type="EC" id="3.5.2.2"/>
    </reaction>
</comment>
<feature type="coiled-coil region" evidence="12">
    <location>
        <begin position="10"/>
        <end position="44"/>
    </location>
</feature>
<evidence type="ECO:0000256" key="5">
    <source>
        <dbReference type="ARBA" id="ARBA00022801"/>
    </source>
</evidence>
<feature type="repeat" description="ANK" evidence="10">
    <location>
        <begin position="633"/>
        <end position="665"/>
    </location>
</feature>
<feature type="repeat" description="ANK" evidence="10">
    <location>
        <begin position="1022"/>
        <end position="1054"/>
    </location>
</feature>
<dbReference type="PROSITE" id="PS50178">
    <property type="entry name" value="ZF_FYVE"/>
    <property type="match status" value="1"/>
</dbReference>
<dbReference type="CDD" id="cd18501">
    <property type="entry name" value="BACK_ANKFY1_Rank5"/>
    <property type="match status" value="1"/>
</dbReference>
<dbReference type="InterPro" id="IPR000210">
    <property type="entry name" value="BTB/POZ_dom"/>
</dbReference>
<keyword evidence="4 11" id="KW-0863">Zinc-finger</keyword>
<evidence type="ECO:0000256" key="2">
    <source>
        <dbReference type="ARBA" id="ARBA00008829"/>
    </source>
</evidence>
<feature type="repeat" description="ANK" evidence="10">
    <location>
        <begin position="950"/>
        <end position="971"/>
    </location>
</feature>
<comment type="similarity">
    <text evidence="2">Belongs to the metallo-dependent hydrolases superfamily. Hydantoinase/dihydropyrimidinase family.</text>
</comment>
<dbReference type="Pfam" id="PF01979">
    <property type="entry name" value="Amidohydro_1"/>
    <property type="match status" value="1"/>
</dbReference>
<dbReference type="CDD" id="cd18303">
    <property type="entry name" value="BTB_POZ_Rank-5"/>
    <property type="match status" value="1"/>
</dbReference>
<comment type="cofactor">
    <cofactor evidence="1">
        <name>Zn(2+)</name>
        <dbReference type="ChEBI" id="CHEBI:29105"/>
    </cofactor>
</comment>
<dbReference type="PROSITE" id="PS50297">
    <property type="entry name" value="ANK_REP_REGION"/>
    <property type="match status" value="8"/>
</dbReference>
<dbReference type="Pfam" id="PF00023">
    <property type="entry name" value="Ank"/>
    <property type="match status" value="1"/>
</dbReference>
<dbReference type="PROSITE" id="PS50097">
    <property type="entry name" value="BTB"/>
    <property type="match status" value="1"/>
</dbReference>
<evidence type="ECO:0000259" key="14">
    <source>
        <dbReference type="PROSITE" id="PS50097"/>
    </source>
</evidence>
<feature type="repeat" description="ANK" evidence="10">
    <location>
        <begin position="781"/>
        <end position="802"/>
    </location>
</feature>
<evidence type="ECO:0000256" key="1">
    <source>
        <dbReference type="ARBA" id="ARBA00001947"/>
    </source>
</evidence>
<evidence type="ECO:0000313" key="17">
    <source>
        <dbReference type="Proteomes" id="UP000663889"/>
    </source>
</evidence>
<dbReference type="InterPro" id="IPR011778">
    <property type="entry name" value="Hydantoinase/dihydroPyrase"/>
</dbReference>
<dbReference type="GO" id="GO:0008270">
    <property type="term" value="F:zinc ion binding"/>
    <property type="evidence" value="ECO:0007669"/>
    <property type="project" value="UniProtKB-KW"/>
</dbReference>
<dbReference type="InterPro" id="IPR017455">
    <property type="entry name" value="Znf_FYVE-rel"/>
</dbReference>
<feature type="modified residue" description="N6-carboxylysine" evidence="9">
    <location>
        <position position="1232"/>
    </location>
</feature>
<dbReference type="Pfam" id="PF12796">
    <property type="entry name" value="Ank_2"/>
    <property type="match status" value="4"/>
</dbReference>
<feature type="domain" description="FYVE-type" evidence="15">
    <location>
        <begin position="1083"/>
        <end position="1134"/>
    </location>
</feature>
<dbReference type="GO" id="GO:0006284">
    <property type="term" value="P:base-excision repair"/>
    <property type="evidence" value="ECO:0007669"/>
    <property type="project" value="InterPro"/>
</dbReference>
<keyword evidence="6" id="KW-0862">Zinc</keyword>
<dbReference type="SMART" id="SM00248">
    <property type="entry name" value="ANK"/>
    <property type="match status" value="21"/>
</dbReference>
<dbReference type="Gene3D" id="3.30.40.10">
    <property type="entry name" value="Zinc/RING finger domain, C3HC4 (zinc finger)"/>
    <property type="match status" value="1"/>
</dbReference>
<feature type="region of interest" description="Disordered" evidence="13">
    <location>
        <begin position="1630"/>
        <end position="1654"/>
    </location>
</feature>
<dbReference type="InterPro" id="IPR032466">
    <property type="entry name" value="Metal_Hydrolase"/>
</dbReference>
<gene>
    <name evidence="16" type="ORF">SEV965_LOCUS3417</name>
</gene>
<dbReference type="InterPro" id="IPR050378">
    <property type="entry name" value="Metallo-dep_Hydrolases_sf"/>
</dbReference>
<evidence type="ECO:0000256" key="9">
    <source>
        <dbReference type="PIRSR" id="PIRSR611778-50"/>
    </source>
</evidence>
<accession>A0A813WQJ1</accession>
<comment type="caution">
    <text evidence="16">The sequence shown here is derived from an EMBL/GenBank/DDBJ whole genome shotgun (WGS) entry which is preliminary data.</text>
</comment>
<sequence length="1654" mass="185834">MSGSENQSEIGKLQQHLILLREEYVKLQQRYKTLERNYNVLNSTTKLDQNSFVYRLLKIVAELFNRELYSDITIKLDGETLYGHRFILAARSLKWDPQQLGDASELDLSDIPFDVGFQLVKWVYTDEIAEKQNEDFLLTLMKTAKRFELKELIDQCEVALISAITVRNCLKFYKVAEEIGAQVLQTHCSQLISAHWNDFMSEDFQHLPAPMTYKLFKQKTKYSLHQAVRMRREDVLFLYLIDNDADLAERVNELDDHGELALELALKTQQDSMAENLVRHQADINHIDAENRTLLHLAIKRGDEHSATFLIKHECLLNHQTTVGRETPLHILSGLNPAELLTDVMSGMCRVAELMLGHGADTKKQDARGNNCLHRAILSDNIHVFRELLKAPKLALDDRNKDDHVPLWLALQQAEQLHISFDNETFASLLVDRGASVDAIDPTSTLNESLLHKCARHHYQQAGLYLIKKGAKINHVNKRGETALHLTSQLGLEQFTKALLENGANPNLQTHQTLSTNDEQISNVGLQTPIHRAVYASQERILDIYIQFREKITEENLKPNFNIQDEHGQSVFSLTLWMNMLTIAKQLLQIRHAQLEIKDREQTPLLAQAISKQNVQAALFLLEQGVDVNEKTHGLSPIQLAVKYHLPSVVEALCRNGANMNVIDESGNSVLWNALDSGQEDIASILAKFGCDSTQWSDGPDNCRQTLLHRAIDENNESVACFLIKSGCDINSPRQPGVNGETPDICKSLESPLHLAAQWGLERVVSTLIEYHADINKKDAEANTPLHVAIINQHTTIINLLLCAPSLDLTQRNKQNQTPFACSMVAKNNEAANLILKREPRAAEQLDNKGRNFLHVAVQNGDIESVLFLLTVQVNVNNRVQDASQFTPLHLCVQIGSEIILRNLILAGANINDVTANRRSALHIAAENNRAVICAILLENHIHANLTDANQNTALHLAVQHGHSDVVRCLLAESDIDVLTLNSKGMNCLHVLAANAQGNAQVIFEQILTHYPTFPLDIQDGQGNTALILAYKNGHGQLCRALVSAGANLSICNNDSLSIFTTPTASKALLVNILDIITREPPWGESETCLECGMKFTITNRRHHCRHCGRVLCKRCSVNELPIMKFNLQKPVRIIMTHHRFSKEEILICRRSLLAWYDTNKRKLPWRDWHDTNANIVAYRVLVSELMLQQTQVATVIRYYETWMKQWPHIKSLAEATEDDVLKCWAGVNSFKVFMAYSDTFMLHDDEIFQIFSKCRELGAIAMVHAENGLVIKELEKEMLKLGITGPEGHLLSRPEKLEAEATNRAITIAEQARCPLYVVHIMSKTAADKVQEVRLKGQVVFGESNVASLGTDGSQYFNKCWRHAAAHVVSPPLRNDPTTGPYLLDLLANGSLSTTATDHCTFNGNQKALGKDDFRKIPNGINGIEDRLSVIWTKGVETGKLDINQFVAITSSNAARIFNMYPKKGRIAVGSDGDCLIWDPQATKTISFSTHHQACDFNIFEGFQCHGLPIITIVAGKIAYENGQLNAIQGSGKYIETTCFTDYIYQKLNKREQLREQIIKQQKIEREPYTGEVIDAKKSVSNGDLKTSPKNQTIHSNHELPAAGFHNRPATRAGARNLFDSSFMLSGEQWDDGNLRKTTRVQQPPGGQSKGLW</sequence>
<dbReference type="Pfam" id="PF00651">
    <property type="entry name" value="BTB"/>
    <property type="match status" value="1"/>
</dbReference>
<dbReference type="Gene3D" id="2.30.40.10">
    <property type="entry name" value="Urease, subunit C, domain 1"/>
    <property type="match status" value="1"/>
</dbReference>
<dbReference type="SUPFAM" id="SSF51556">
    <property type="entry name" value="Metallo-dependent hydrolases"/>
    <property type="match status" value="1"/>
</dbReference>
<evidence type="ECO:0000256" key="4">
    <source>
        <dbReference type="ARBA" id="ARBA00022771"/>
    </source>
</evidence>
<dbReference type="InterPro" id="IPR011011">
    <property type="entry name" value="Znf_FYVE_PHD"/>
</dbReference>
<feature type="repeat" description="ANK" evidence="10">
    <location>
        <begin position="479"/>
        <end position="511"/>
    </location>
</feature>
<dbReference type="InterPro" id="IPR000306">
    <property type="entry name" value="Znf_FYVE"/>
</dbReference>
<dbReference type="SUPFAM" id="SSF54695">
    <property type="entry name" value="POZ domain"/>
    <property type="match status" value="1"/>
</dbReference>
<dbReference type="InterPro" id="IPR049765">
    <property type="entry name" value="ANFY1_BTB_POZ"/>
</dbReference>
<keyword evidence="5" id="KW-0378">Hydrolase</keyword>
<evidence type="ECO:0000256" key="10">
    <source>
        <dbReference type="PROSITE-ProRule" id="PRU00023"/>
    </source>
</evidence>
<dbReference type="InterPro" id="IPR013083">
    <property type="entry name" value="Znf_RING/FYVE/PHD"/>
</dbReference>
<dbReference type="SUPFAM" id="SSF48150">
    <property type="entry name" value="DNA-glycosylase"/>
    <property type="match status" value="1"/>
</dbReference>
<evidence type="ECO:0000256" key="13">
    <source>
        <dbReference type="SAM" id="MobiDB-lite"/>
    </source>
</evidence>
<dbReference type="InterPro" id="IPR011333">
    <property type="entry name" value="SKP1/BTB/POZ_sf"/>
</dbReference>
<evidence type="ECO:0000313" key="16">
    <source>
        <dbReference type="EMBL" id="CAF0857122.1"/>
    </source>
</evidence>
<keyword evidence="10" id="KW-0040">ANK repeat</keyword>
<dbReference type="GO" id="GO:0006208">
    <property type="term" value="P:pyrimidine nucleobase catabolic process"/>
    <property type="evidence" value="ECO:0007669"/>
    <property type="project" value="TreeGrafter"/>
</dbReference>
<dbReference type="GO" id="GO:0005829">
    <property type="term" value="C:cytosol"/>
    <property type="evidence" value="ECO:0007669"/>
    <property type="project" value="TreeGrafter"/>
</dbReference>
<evidence type="ECO:0000256" key="6">
    <source>
        <dbReference type="ARBA" id="ARBA00022833"/>
    </source>
</evidence>
<feature type="repeat" description="ANK" evidence="10">
    <location>
        <begin position="917"/>
        <end position="949"/>
    </location>
</feature>
<dbReference type="Gene3D" id="1.25.40.20">
    <property type="entry name" value="Ankyrin repeat-containing domain"/>
    <property type="match status" value="6"/>
</dbReference>
<dbReference type="SMART" id="SM00064">
    <property type="entry name" value="FYVE"/>
    <property type="match status" value="1"/>
</dbReference>
<dbReference type="InterPro" id="IPR049763">
    <property type="entry name" value="ANKFY1_BACK"/>
</dbReference>
<dbReference type="Proteomes" id="UP000663889">
    <property type="component" value="Unassembled WGS sequence"/>
</dbReference>
<dbReference type="EC" id="3.5.2.2" evidence="8"/>
<dbReference type="SMART" id="SM00225">
    <property type="entry name" value="BTB"/>
    <property type="match status" value="1"/>
</dbReference>
<dbReference type="Gene3D" id="3.20.20.140">
    <property type="entry name" value="Metal-dependent hydrolases"/>
    <property type="match status" value="1"/>
</dbReference>
<feature type="repeat" description="ANK" evidence="10">
    <location>
        <begin position="748"/>
        <end position="780"/>
    </location>
</feature>
<dbReference type="GO" id="GO:0004157">
    <property type="term" value="F:dihydropyrimidinase activity"/>
    <property type="evidence" value="ECO:0007669"/>
    <property type="project" value="UniProtKB-EC"/>
</dbReference>
<dbReference type="InterPro" id="IPR011059">
    <property type="entry name" value="Metal-dep_hydrolase_composite"/>
</dbReference>
<name>A0A813WQJ1_9BILA</name>
<proteinExistence type="inferred from homology"/>
<keyword evidence="12" id="KW-0175">Coiled coil</keyword>
<feature type="repeat" description="ANK" evidence="10">
    <location>
        <begin position="849"/>
        <end position="881"/>
    </location>
</feature>